<sequence>MEAFGNELAGGCHCGNIRYRLQTGKSPAELPLRSCRCSFCRRIGARYTADPEGALRIGIADPAAVSRYRFASGVVDFLVCRRCGGMPAALTGIDGRTFGIVNANTLQTPLEGDAPVVDFSAETPEAGRERRRRTWIGRVTLPEGMEAPG</sequence>
<evidence type="ECO:0000313" key="5">
    <source>
        <dbReference type="EMBL" id="RCX33025.1"/>
    </source>
</evidence>
<dbReference type="GO" id="GO:0016846">
    <property type="term" value="F:carbon-sulfur lyase activity"/>
    <property type="evidence" value="ECO:0007669"/>
    <property type="project" value="InterPro"/>
</dbReference>
<evidence type="ECO:0000256" key="3">
    <source>
        <dbReference type="ARBA" id="ARBA00022833"/>
    </source>
</evidence>
<reference evidence="5 6" key="1">
    <citation type="submission" date="2018-07" db="EMBL/GenBank/DDBJ databases">
        <title>Genomic Encyclopedia of Type Strains, Phase IV (KMG-IV): sequencing the most valuable type-strain genomes for metagenomic binning, comparative biology and taxonomic classification.</title>
        <authorList>
            <person name="Goeker M."/>
        </authorList>
    </citation>
    <scope>NUCLEOTIDE SEQUENCE [LARGE SCALE GENOMIC DNA]</scope>
    <source>
        <strain evidence="5 6">DSM 26407</strain>
    </source>
</reference>
<name>A0A369CIW4_9GAMM</name>
<dbReference type="Pfam" id="PF04828">
    <property type="entry name" value="GFA"/>
    <property type="match status" value="1"/>
</dbReference>
<keyword evidence="6" id="KW-1185">Reference proteome</keyword>
<evidence type="ECO:0000259" key="4">
    <source>
        <dbReference type="PROSITE" id="PS51891"/>
    </source>
</evidence>
<dbReference type="SUPFAM" id="SSF51316">
    <property type="entry name" value="Mss4-like"/>
    <property type="match status" value="1"/>
</dbReference>
<gene>
    <name evidence="5" type="ORF">DFQ59_101324</name>
</gene>
<evidence type="ECO:0000256" key="1">
    <source>
        <dbReference type="ARBA" id="ARBA00005495"/>
    </source>
</evidence>
<proteinExistence type="inferred from homology"/>
<dbReference type="InterPro" id="IPR011057">
    <property type="entry name" value="Mss4-like_sf"/>
</dbReference>
<dbReference type="InterPro" id="IPR052355">
    <property type="entry name" value="CENP-V-like"/>
</dbReference>
<dbReference type="InterPro" id="IPR006913">
    <property type="entry name" value="CENP-V/GFA"/>
</dbReference>
<dbReference type="PANTHER" id="PTHR28620:SF1">
    <property type="entry name" value="CENP-V_GFA DOMAIN-CONTAINING PROTEIN"/>
    <property type="match status" value="1"/>
</dbReference>
<keyword evidence="3" id="KW-0862">Zinc</keyword>
<dbReference type="GO" id="GO:0046872">
    <property type="term" value="F:metal ion binding"/>
    <property type="evidence" value="ECO:0007669"/>
    <property type="project" value="UniProtKB-KW"/>
</dbReference>
<dbReference type="AlphaFoldDB" id="A0A369CIW4"/>
<organism evidence="5 6">
    <name type="scientific">Thioalbus denitrificans</name>
    <dbReference type="NCBI Taxonomy" id="547122"/>
    <lineage>
        <taxon>Bacteria</taxon>
        <taxon>Pseudomonadati</taxon>
        <taxon>Pseudomonadota</taxon>
        <taxon>Gammaproteobacteria</taxon>
        <taxon>Chromatiales</taxon>
        <taxon>Ectothiorhodospiraceae</taxon>
        <taxon>Thioalbus</taxon>
    </lineage>
</organism>
<dbReference type="PANTHER" id="PTHR28620">
    <property type="entry name" value="CENTROMERE PROTEIN V"/>
    <property type="match status" value="1"/>
</dbReference>
<protein>
    <recommendedName>
        <fullName evidence="4">CENP-V/GFA domain-containing protein</fullName>
    </recommendedName>
</protein>
<dbReference type="OrthoDB" id="4188830at2"/>
<evidence type="ECO:0000256" key="2">
    <source>
        <dbReference type="ARBA" id="ARBA00022723"/>
    </source>
</evidence>
<accession>A0A369CIW4</accession>
<dbReference type="Gene3D" id="2.170.150.70">
    <property type="match status" value="1"/>
</dbReference>
<dbReference type="EMBL" id="QPJY01000001">
    <property type="protein sequence ID" value="RCX33025.1"/>
    <property type="molecule type" value="Genomic_DNA"/>
</dbReference>
<keyword evidence="2" id="KW-0479">Metal-binding</keyword>
<dbReference type="RefSeq" id="WP_114277911.1">
    <property type="nucleotide sequence ID" value="NZ_QPJY01000001.1"/>
</dbReference>
<comment type="caution">
    <text evidence="5">The sequence shown here is derived from an EMBL/GenBank/DDBJ whole genome shotgun (WGS) entry which is preliminary data.</text>
</comment>
<feature type="domain" description="CENP-V/GFA" evidence="4">
    <location>
        <begin position="8"/>
        <end position="125"/>
    </location>
</feature>
<dbReference type="Proteomes" id="UP000252707">
    <property type="component" value="Unassembled WGS sequence"/>
</dbReference>
<comment type="similarity">
    <text evidence="1">Belongs to the Gfa family.</text>
</comment>
<dbReference type="PROSITE" id="PS51891">
    <property type="entry name" value="CENP_V_GFA"/>
    <property type="match status" value="1"/>
</dbReference>
<evidence type="ECO:0000313" key="6">
    <source>
        <dbReference type="Proteomes" id="UP000252707"/>
    </source>
</evidence>